<dbReference type="PROSITE" id="PS51184">
    <property type="entry name" value="JMJC"/>
    <property type="match status" value="1"/>
</dbReference>
<dbReference type="GO" id="GO:0046872">
    <property type="term" value="F:metal ion binding"/>
    <property type="evidence" value="ECO:0007669"/>
    <property type="project" value="UniProtKB-KW"/>
</dbReference>
<dbReference type="GO" id="GO:0016706">
    <property type="term" value="F:2-oxoglutarate-dependent dioxygenase activity"/>
    <property type="evidence" value="ECO:0007669"/>
    <property type="project" value="TreeGrafter"/>
</dbReference>
<evidence type="ECO:0000256" key="2">
    <source>
        <dbReference type="ARBA" id="ARBA00022723"/>
    </source>
</evidence>
<dbReference type="Gene3D" id="3.40.366.30">
    <property type="entry name" value="50S ribosomal protein L16 arginine hydroxylase, Chain A, Domain 2"/>
    <property type="match status" value="1"/>
</dbReference>
<dbReference type="InterPro" id="IPR039994">
    <property type="entry name" value="NO66-like"/>
</dbReference>
<evidence type="ECO:0000256" key="1">
    <source>
        <dbReference type="ARBA" id="ARBA00001954"/>
    </source>
</evidence>
<proteinExistence type="predicted"/>
<accession>A0A0K0H996</accession>
<evidence type="ECO:0000313" key="8">
    <source>
        <dbReference type="Proteomes" id="UP000000289"/>
    </source>
</evidence>
<dbReference type="eggNOG" id="COG2850">
    <property type="taxonomic scope" value="Bacteria"/>
</dbReference>
<dbReference type="Pfam" id="PF20514">
    <property type="entry name" value="WHD_ROXA"/>
    <property type="match status" value="1"/>
</dbReference>
<dbReference type="FunFam" id="2.60.120.650:FF:000012">
    <property type="entry name" value="Cupin superfamily protein family"/>
    <property type="match status" value="1"/>
</dbReference>
<keyword evidence="3" id="KW-0223">Dioxygenase</keyword>
<dbReference type="InterPro" id="IPR046799">
    <property type="entry name" value="ROXA-like_wH"/>
</dbReference>
<evidence type="ECO:0000256" key="5">
    <source>
        <dbReference type="ARBA" id="ARBA00023004"/>
    </source>
</evidence>
<evidence type="ECO:0000256" key="3">
    <source>
        <dbReference type="ARBA" id="ARBA00022964"/>
    </source>
</evidence>
<dbReference type="GeneID" id="44980085"/>
<comment type="cofactor">
    <cofactor evidence="1">
        <name>Fe(2+)</name>
        <dbReference type="ChEBI" id="CHEBI:29033"/>
    </cofactor>
</comment>
<dbReference type="InterPro" id="IPR003347">
    <property type="entry name" value="JmjC_dom"/>
</dbReference>
<dbReference type="SUPFAM" id="SSF51197">
    <property type="entry name" value="Clavaminate synthase-like"/>
    <property type="match status" value="1"/>
</dbReference>
<dbReference type="RefSeq" id="WP_000456518.1">
    <property type="nucleotide sequence ID" value="NC_015761.1"/>
</dbReference>
<dbReference type="PANTHER" id="PTHR13096:SF8">
    <property type="entry name" value="RIBOSOMAL OXYGENASE 1"/>
    <property type="match status" value="1"/>
</dbReference>
<keyword evidence="4" id="KW-0560">Oxidoreductase</keyword>
<evidence type="ECO:0000256" key="4">
    <source>
        <dbReference type="ARBA" id="ARBA00023002"/>
    </source>
</evidence>
<dbReference type="KEGG" id="sbg:SBG_1065"/>
<keyword evidence="2" id="KW-0479">Metal-binding</keyword>
<dbReference type="SMART" id="SM00558">
    <property type="entry name" value="JmjC"/>
    <property type="match status" value="1"/>
</dbReference>
<evidence type="ECO:0000259" key="6">
    <source>
        <dbReference type="PROSITE" id="PS51184"/>
    </source>
</evidence>
<protein>
    <recommendedName>
        <fullName evidence="6">JmjC domain-containing protein</fullName>
    </recommendedName>
</protein>
<dbReference type="Pfam" id="PF08007">
    <property type="entry name" value="JmjC_2"/>
    <property type="match status" value="1"/>
</dbReference>
<organism evidence="7 8">
    <name type="scientific">Salmonella bongori (strain ATCC 43975 / DSM 13772 / NCTC 12419)</name>
    <dbReference type="NCBI Taxonomy" id="218493"/>
    <lineage>
        <taxon>Bacteria</taxon>
        <taxon>Pseudomonadati</taxon>
        <taxon>Pseudomonadota</taxon>
        <taxon>Gammaproteobacteria</taxon>
        <taxon>Enterobacterales</taxon>
        <taxon>Enterobacteriaceae</taxon>
        <taxon>Salmonella</taxon>
    </lineage>
</organism>
<reference evidence="7 8" key="1">
    <citation type="journal article" date="2011" name="PLoS Pathog.">
        <title>Salmonella bongori provides insights into the evolution of the Salmonellae.</title>
        <authorList>
            <person name="Fookes M."/>
            <person name="Schroeder G.N."/>
            <person name="Langridge G.C."/>
            <person name="Blondel C.J."/>
            <person name="Mammina C."/>
            <person name="Connor T.R."/>
            <person name="Seth-Smith H."/>
            <person name="Vernikos G.S."/>
            <person name="Robinson K.S."/>
            <person name="Sanders M."/>
            <person name="Petty N.K."/>
            <person name="Kingsley R.A."/>
            <person name="Baumler A.J."/>
            <person name="Nuccio S.P."/>
            <person name="Contreras I."/>
            <person name="Santiviago C.A."/>
            <person name="Maskell D."/>
            <person name="Barrow P."/>
            <person name="Humphrey T."/>
            <person name="Nastasi A."/>
            <person name="Roberts M."/>
            <person name="Frankel G."/>
            <person name="Parkhill J."/>
            <person name="Dougan G."/>
            <person name="Thomson N.R."/>
        </authorList>
    </citation>
    <scope>NUCLEOTIDE SEQUENCE [LARGE SCALE GENOMIC DNA]</scope>
    <source>
        <strain evidence="8">ATCC 43975 / DSM 13772 / NCTC 12419</strain>
    </source>
</reference>
<keyword evidence="5" id="KW-0408">Iron</keyword>
<feature type="domain" description="JmjC" evidence="6">
    <location>
        <begin position="92"/>
        <end position="219"/>
    </location>
</feature>
<sequence length="373" mass="42658">MEYQLTLNWPDFLERHWQKRPVVLKRGFTHFIDPLSPDELAGLAMESEIDSRLVSHQEGKWQVSHGPFESYDHLGENNWSLLVQAVNHWHEPTAALMRPFRALPDWRIDDLMISFSVPGGGVGPHLDQYDVFIIQGTGRRRWRVGEKLPMRQHCPHPDLLQVDPFEAFIDEELEPGDILYIPPGFPHEGYALENAMNYSVGFRAPNTRELISGFADYVLQRELGNTYYSDPDMPSREHPADILPQEMDKLRNMMLDLINQPAHFQQWLGEFISQSRHELDIAPPEPPYQPDEIYDVLKHGGVLVRLGGLRVLRIGDEVYVNGERVDSPHRPALAALADHIVLSAENIGDALEDPSFLAMLASLINSGYWFFEG</sequence>
<dbReference type="Gene3D" id="2.60.120.650">
    <property type="entry name" value="Cupin"/>
    <property type="match status" value="1"/>
</dbReference>
<dbReference type="Proteomes" id="UP000000289">
    <property type="component" value="Chromosome"/>
</dbReference>
<dbReference type="EMBL" id="FR877557">
    <property type="protein sequence ID" value="CCC30161.1"/>
    <property type="molecule type" value="Genomic_DNA"/>
</dbReference>
<gene>
    <name evidence="7" type="ordered locus">SBG_1065</name>
</gene>
<evidence type="ECO:0000313" key="7">
    <source>
        <dbReference type="EMBL" id="CCC30161.1"/>
    </source>
</evidence>
<name>A0A0K0H996_SALBC</name>
<dbReference type="PANTHER" id="PTHR13096">
    <property type="entry name" value="MINA53 MYC INDUCED NUCLEAR ANTIGEN"/>
    <property type="match status" value="1"/>
</dbReference>
<dbReference type="AlphaFoldDB" id="A0A0K0H996"/>